<accession>A0ABY0RD33</accession>
<protein>
    <submittedName>
        <fullName evidence="2">Uncharacterized protein</fullName>
    </submittedName>
</protein>
<dbReference type="EMBL" id="LT629706">
    <property type="protein sequence ID" value="SDN70109.1"/>
    <property type="molecule type" value="Genomic_DNA"/>
</dbReference>
<dbReference type="Proteomes" id="UP000181903">
    <property type="component" value="Chromosome I"/>
</dbReference>
<evidence type="ECO:0000313" key="3">
    <source>
        <dbReference type="Proteomes" id="UP000181903"/>
    </source>
</evidence>
<sequence>MQNLVADIYQITSPYIGFVWNNAPTLSQENPLSYGNLLFLGLLGVMIVGKQLLLSARQLNGRVQVQLERLEEAQWRSSMQSGAVTQVNANHIGQINFYQQAMPPSPSSDWWQRPWGIVGLSIIGGYVVAVLAKLTGMV</sequence>
<keyword evidence="3" id="KW-1185">Reference proteome</keyword>
<evidence type="ECO:0000313" key="2">
    <source>
        <dbReference type="EMBL" id="SDN70109.1"/>
    </source>
</evidence>
<organism evidence="2 3">
    <name type="scientific">Pseudomonas poae</name>
    <dbReference type="NCBI Taxonomy" id="200451"/>
    <lineage>
        <taxon>Bacteria</taxon>
        <taxon>Pseudomonadati</taxon>
        <taxon>Pseudomonadota</taxon>
        <taxon>Gammaproteobacteria</taxon>
        <taxon>Pseudomonadales</taxon>
        <taxon>Pseudomonadaceae</taxon>
        <taxon>Pseudomonas</taxon>
    </lineage>
</organism>
<keyword evidence="1" id="KW-0472">Membrane</keyword>
<keyword evidence="1" id="KW-0812">Transmembrane</keyword>
<feature type="transmembrane region" description="Helical" evidence="1">
    <location>
        <begin position="34"/>
        <end position="53"/>
    </location>
</feature>
<gene>
    <name evidence="2" type="ORF">SAMN04490208_1180</name>
</gene>
<evidence type="ECO:0000256" key="1">
    <source>
        <dbReference type="SAM" id="Phobius"/>
    </source>
</evidence>
<keyword evidence="1" id="KW-1133">Transmembrane helix</keyword>
<name>A0ABY0RD33_9PSED</name>
<proteinExistence type="predicted"/>
<reference evidence="2 3" key="1">
    <citation type="submission" date="2016-10" db="EMBL/GenBank/DDBJ databases">
        <authorList>
            <person name="Varghese N."/>
            <person name="Submissions S."/>
        </authorList>
    </citation>
    <scope>NUCLEOTIDE SEQUENCE [LARGE SCALE GENOMIC DNA]</scope>
    <source>
        <strain evidence="2 3">BS2776</strain>
    </source>
</reference>
<feature type="transmembrane region" description="Helical" evidence="1">
    <location>
        <begin position="115"/>
        <end position="134"/>
    </location>
</feature>